<proteinExistence type="predicted"/>
<evidence type="ECO:0000313" key="1">
    <source>
        <dbReference type="EMBL" id="KAL0562675.1"/>
    </source>
</evidence>
<evidence type="ECO:0000313" key="2">
    <source>
        <dbReference type="Proteomes" id="UP001465976"/>
    </source>
</evidence>
<protein>
    <recommendedName>
        <fullName evidence="3">Reverse transcriptase</fullName>
    </recommendedName>
</protein>
<name>A0ABR3EIJ0_9AGAR</name>
<sequence>ALEVEELQRRLQLNIRDNKWDTVHQETELTERRAKILRGVARVRGLQQVYMPIVFESLEYAAISSSNPQPENIPLLLPSSIDKPLRPLPVLKKWVDMEVGFRRGQLVSSLDTVRQHLFVRTRLHSQRSIHVRHQKASTKARQVLDRNERKLKEARDKYRAAWKALEGLVGKEAIPYPQLEPQHLTSFNDADNQPLRKARNKWKRTDEQPALLQPGETRKVISWIWTGVDCSQDSPAMRDALRVEWCKAQ</sequence>
<feature type="non-terminal residue" evidence="1">
    <location>
        <position position="249"/>
    </location>
</feature>
<feature type="non-terminal residue" evidence="1">
    <location>
        <position position="1"/>
    </location>
</feature>
<dbReference type="Proteomes" id="UP001465976">
    <property type="component" value="Unassembled WGS sequence"/>
</dbReference>
<dbReference type="EMBL" id="JBAHYK010004822">
    <property type="protein sequence ID" value="KAL0562675.1"/>
    <property type="molecule type" value="Genomic_DNA"/>
</dbReference>
<reference evidence="1 2" key="1">
    <citation type="submission" date="2024-02" db="EMBL/GenBank/DDBJ databases">
        <title>A draft genome for the cacao thread blight pathogen Marasmius crinis-equi.</title>
        <authorList>
            <person name="Cohen S.P."/>
            <person name="Baruah I.K."/>
            <person name="Amoako-Attah I."/>
            <person name="Bukari Y."/>
            <person name="Meinhardt L.W."/>
            <person name="Bailey B.A."/>
        </authorList>
    </citation>
    <scope>NUCLEOTIDE SEQUENCE [LARGE SCALE GENOMIC DNA]</scope>
    <source>
        <strain evidence="1 2">GH-76</strain>
    </source>
</reference>
<keyword evidence="2" id="KW-1185">Reference proteome</keyword>
<comment type="caution">
    <text evidence="1">The sequence shown here is derived from an EMBL/GenBank/DDBJ whole genome shotgun (WGS) entry which is preliminary data.</text>
</comment>
<gene>
    <name evidence="1" type="ORF">V5O48_019408</name>
</gene>
<evidence type="ECO:0008006" key="3">
    <source>
        <dbReference type="Google" id="ProtNLM"/>
    </source>
</evidence>
<organism evidence="1 2">
    <name type="scientific">Marasmius crinis-equi</name>
    <dbReference type="NCBI Taxonomy" id="585013"/>
    <lineage>
        <taxon>Eukaryota</taxon>
        <taxon>Fungi</taxon>
        <taxon>Dikarya</taxon>
        <taxon>Basidiomycota</taxon>
        <taxon>Agaricomycotina</taxon>
        <taxon>Agaricomycetes</taxon>
        <taxon>Agaricomycetidae</taxon>
        <taxon>Agaricales</taxon>
        <taxon>Marasmiineae</taxon>
        <taxon>Marasmiaceae</taxon>
        <taxon>Marasmius</taxon>
    </lineage>
</organism>
<accession>A0ABR3EIJ0</accession>